<dbReference type="InterPro" id="IPR016071">
    <property type="entry name" value="Staphylococal_nuclease_OB-fold"/>
</dbReference>
<dbReference type="SUPFAM" id="SSF63748">
    <property type="entry name" value="Tudor/PWWP/MBT"/>
    <property type="match status" value="1"/>
</dbReference>
<dbReference type="HOGENOM" id="CLU_005966_1_0_1"/>
<keyword evidence="3" id="KW-0677">Repeat</keyword>
<evidence type="ECO:0000256" key="2">
    <source>
        <dbReference type="ARBA" id="ARBA00022490"/>
    </source>
</evidence>
<organism evidence="8 9">
    <name type="scientific">Batrachochytrium dendrobatidis (strain JAM81 / FGSC 10211)</name>
    <name type="common">Frog chytrid fungus</name>
    <dbReference type="NCBI Taxonomy" id="684364"/>
    <lineage>
        <taxon>Eukaryota</taxon>
        <taxon>Fungi</taxon>
        <taxon>Fungi incertae sedis</taxon>
        <taxon>Chytridiomycota</taxon>
        <taxon>Chytridiomycota incertae sedis</taxon>
        <taxon>Chytridiomycetes</taxon>
        <taxon>Rhizophydiales</taxon>
        <taxon>Rhizophydiales incertae sedis</taxon>
        <taxon>Batrachochytrium</taxon>
    </lineage>
</organism>
<dbReference type="GeneID" id="18236438"/>
<dbReference type="OrthoDB" id="10023235at2759"/>
<feature type="domain" description="Tudor" evidence="6">
    <location>
        <begin position="735"/>
        <end position="794"/>
    </location>
</feature>
<dbReference type="FunFam" id="2.40.50.90:FF:000002">
    <property type="entry name" value="Staphylococcal nuclease domain-containing protein"/>
    <property type="match status" value="1"/>
</dbReference>
<dbReference type="PANTHER" id="PTHR12302:SF2">
    <property type="entry name" value="STAPHYLOCOCCAL NUCLEASE DOMAIN-CONTAINING PROTEIN 1"/>
    <property type="match status" value="1"/>
</dbReference>
<evidence type="ECO:0000259" key="7">
    <source>
        <dbReference type="PROSITE" id="PS50830"/>
    </source>
</evidence>
<feature type="domain" description="TNase-like" evidence="7">
    <location>
        <begin position="343"/>
        <end position="486"/>
    </location>
</feature>
<dbReference type="FunFam" id="2.40.50.90:FF:000001">
    <property type="entry name" value="Staphylococcal nuclease domain-containing protein"/>
    <property type="match status" value="1"/>
</dbReference>
<evidence type="ECO:0000313" key="8">
    <source>
        <dbReference type="EMBL" id="EGF81766.1"/>
    </source>
</evidence>
<evidence type="ECO:0000256" key="4">
    <source>
        <dbReference type="PIRNR" id="PIRNR017179"/>
    </source>
</evidence>
<dbReference type="FunFam" id="2.30.30.140:FF:000018">
    <property type="entry name" value="Serine/threonine-protein kinase 31"/>
    <property type="match status" value="1"/>
</dbReference>
<dbReference type="AlphaFoldDB" id="F4NYU0"/>
<accession>F4NYU0</accession>
<feature type="domain" description="TNase-like" evidence="7">
    <location>
        <begin position="175"/>
        <end position="323"/>
    </location>
</feature>
<dbReference type="GO" id="GO:0003723">
    <property type="term" value="F:RNA binding"/>
    <property type="evidence" value="ECO:0000318"/>
    <property type="project" value="GO_Central"/>
</dbReference>
<dbReference type="GO" id="GO:0031047">
    <property type="term" value="P:regulatory ncRNA-mediated gene silencing"/>
    <property type="evidence" value="ECO:0007669"/>
    <property type="project" value="UniProtKB-UniRule"/>
</dbReference>
<feature type="domain" description="TNase-like" evidence="7">
    <location>
        <begin position="515"/>
        <end position="650"/>
    </location>
</feature>
<name>F4NYU0_BATDJ</name>
<dbReference type="PROSITE" id="PS50830">
    <property type="entry name" value="TNASE_3"/>
    <property type="match status" value="4"/>
</dbReference>
<dbReference type="Gene3D" id="2.40.50.90">
    <property type="match status" value="5"/>
</dbReference>
<keyword evidence="9" id="KW-1185">Reference proteome</keyword>
<dbReference type="GO" id="GO:0006402">
    <property type="term" value="P:mRNA catabolic process"/>
    <property type="evidence" value="ECO:0000318"/>
    <property type="project" value="GO_Central"/>
</dbReference>
<evidence type="ECO:0000313" key="9">
    <source>
        <dbReference type="Proteomes" id="UP000007241"/>
    </source>
</evidence>
<dbReference type="PIRSF" id="PIRSF017179">
    <property type="entry name" value="RISC-Tudor-SN"/>
    <property type="match status" value="1"/>
</dbReference>
<dbReference type="GO" id="GO:0004518">
    <property type="term" value="F:nuclease activity"/>
    <property type="evidence" value="ECO:0000318"/>
    <property type="project" value="GO_Central"/>
</dbReference>
<comment type="subcellular location">
    <subcellularLocation>
        <location evidence="1 4">Cytoplasm</location>
    </subcellularLocation>
</comment>
<dbReference type="Pfam" id="PF00565">
    <property type="entry name" value="SNase"/>
    <property type="match status" value="4"/>
</dbReference>
<reference evidence="8 9" key="1">
    <citation type="submission" date="2009-12" db="EMBL/GenBank/DDBJ databases">
        <title>The draft genome of Batrachochytrium dendrobatidis.</title>
        <authorList>
            <consortium name="US DOE Joint Genome Institute (JGI-PGF)"/>
            <person name="Kuo A."/>
            <person name="Salamov A."/>
            <person name="Schmutz J."/>
            <person name="Lucas S."/>
            <person name="Pitluck S."/>
            <person name="Rosenblum E."/>
            <person name="Stajich J."/>
            <person name="Eisen M."/>
            <person name="Grigoriev I.V."/>
        </authorList>
    </citation>
    <scope>NUCLEOTIDE SEQUENCE [LARGE SCALE GENOMIC DNA]</scope>
    <source>
        <strain evidence="9">JAM81 / FGSC 10211</strain>
    </source>
</reference>
<dbReference type="GO" id="GO:0005829">
    <property type="term" value="C:cytosol"/>
    <property type="evidence" value="ECO:0000318"/>
    <property type="project" value="GO_Central"/>
</dbReference>
<dbReference type="GO" id="GO:0031332">
    <property type="term" value="C:RNAi effector complex"/>
    <property type="evidence" value="ECO:0007669"/>
    <property type="project" value="InterPro"/>
</dbReference>
<protein>
    <submittedName>
        <fullName evidence="8">Uncharacterized protein</fullName>
    </submittedName>
</protein>
<feature type="domain" description="TNase-like" evidence="7">
    <location>
        <begin position="8"/>
        <end position="121"/>
    </location>
</feature>
<dbReference type="SMART" id="SM00333">
    <property type="entry name" value="TUDOR"/>
    <property type="match status" value="1"/>
</dbReference>
<dbReference type="Proteomes" id="UP000007241">
    <property type="component" value="Unassembled WGS sequence"/>
</dbReference>
<dbReference type="InterPro" id="IPR016685">
    <property type="entry name" value="Silence_cplx_Nase-comp_TudorSN"/>
</dbReference>
<dbReference type="RefSeq" id="XP_006677162.1">
    <property type="nucleotide sequence ID" value="XM_006677099.1"/>
</dbReference>
<dbReference type="InterPro" id="IPR035437">
    <property type="entry name" value="SNase_OB-fold_sf"/>
</dbReference>
<evidence type="ECO:0000259" key="6">
    <source>
        <dbReference type="PROSITE" id="PS50304"/>
    </source>
</evidence>
<keyword evidence="2 4" id="KW-0963">Cytoplasm</keyword>
<evidence type="ECO:0000256" key="5">
    <source>
        <dbReference type="SAM" id="MobiDB-lite"/>
    </source>
</evidence>
<feature type="region of interest" description="Disordered" evidence="5">
    <location>
        <begin position="456"/>
        <end position="488"/>
    </location>
</feature>
<dbReference type="OMA" id="ARCADHH"/>
<dbReference type="GO" id="GO:0005634">
    <property type="term" value="C:nucleus"/>
    <property type="evidence" value="ECO:0000318"/>
    <property type="project" value="GO_Central"/>
</dbReference>
<evidence type="ECO:0000256" key="1">
    <source>
        <dbReference type="ARBA" id="ARBA00004496"/>
    </source>
</evidence>
<dbReference type="Pfam" id="PF00567">
    <property type="entry name" value="TUDOR"/>
    <property type="match status" value="1"/>
</dbReference>
<feature type="compositionally biased region" description="Basic and acidic residues" evidence="5">
    <location>
        <begin position="456"/>
        <end position="476"/>
    </location>
</feature>
<dbReference type="STRING" id="684364.F4NYU0"/>
<dbReference type="PROSITE" id="PS50304">
    <property type="entry name" value="TUDOR"/>
    <property type="match status" value="1"/>
</dbReference>
<dbReference type="SMART" id="SM00318">
    <property type="entry name" value="SNc"/>
    <property type="match status" value="4"/>
</dbReference>
<dbReference type="InParanoid" id="F4NYU0"/>
<dbReference type="FunCoup" id="F4NYU0">
    <property type="interactions" value="764"/>
</dbReference>
<dbReference type="InterPro" id="IPR002999">
    <property type="entry name" value="Tudor"/>
</dbReference>
<sequence length="970" mass="106408">MTSQQLSASGRSMVKNVISADTVVLRGKPVGGPPPELVFSLSHLVAPRLGSSKEPEKEEPFAFEAREYLRRLVVGKDVAYKTEYTTTSNNRSFGTLILRVPVDGETNVAKLLVKEGWAKIRMRDGKHAPTDSLNWRKKRKKLKRESGLKNLKQIRKVYHTYTGETRSIIDDLKKQPIPAVLEQVRDGSTFRVLLILPKDQGNIYQHITLSLSGIKCPTLRKDIPNQEDIIEPYSEEAKYFVESRLLQKDIHVVLESFSGTGPSASFVGSIKFPAGNIAEALLSEGFAKIIGWNLSVVSGQGHIAAYKAAEEKARQRRLRVWHSFVKTTDDAQGGKGASCVLGNEYDAIVTKIIGADLIMVEPVATPGKDRKLQLASIRGPKRAKNDAGFEVGYSHDAQEFLRSRLVGNKVQVRIDYIKASEGEYEQRECATITLANGTNIGETLVSRGLATVIKHRKDDNSRSSDYDKLVQAEEKSVSGSKGMHSTKEPPVHRIIDASENAAKSRQYLPFLQRSNRLTGIVEHVSSGSRLRITVPAQSCRLVMVLSGIRAPKYARNANEKSEPFGAEAAEFVSRLVMQREVDLEFEGVDKVGGFIGTVFFKPANINLAVALLENGLATVHDYSASQSHYTNQLYDAEIEAKNARLNIWTDYDPASEFVDENRQESNDLTGGVSNQQSGSLGTSDMREIFVSNISADTGLLHIQVQGSDLIKLEQLMVKFSQYHSTAGQQAIAPFALKAGDYCSAQFTVDKCWYRARVCKLNGANSYTIVYIDYGNSETVPGSRLRGLPAQFGTSILKPQAVEAQLAYVQLPGVAADQSAFLATATIEAGAEFSEEAFAMLRDLTEGKKLAAQIVGRSTGTPAAGTKTGSVVLNLVVYDLEQVKNPANGDGRVWSVNEQLVREGLAYVSRNWTRKIEMERRAKHKSVGGSLAAMSLNNTAVDTSVLEQIVAAQDIAKQERVSGLLNALTTM</sequence>
<gene>
    <name evidence="8" type="ORF">BATDEDRAFT_10278</name>
</gene>
<dbReference type="EMBL" id="GL882881">
    <property type="protein sequence ID" value="EGF81766.1"/>
    <property type="molecule type" value="Genomic_DNA"/>
</dbReference>
<proteinExistence type="predicted"/>
<dbReference type="PANTHER" id="PTHR12302">
    <property type="entry name" value="EBNA2 BINDING PROTEIN P100"/>
    <property type="match status" value="1"/>
</dbReference>
<dbReference type="CDD" id="cd00175">
    <property type="entry name" value="SNc"/>
    <property type="match status" value="1"/>
</dbReference>
<evidence type="ECO:0000256" key="3">
    <source>
        <dbReference type="ARBA" id="ARBA00022737"/>
    </source>
</evidence>
<dbReference type="Gene3D" id="2.30.30.140">
    <property type="match status" value="1"/>
</dbReference>
<dbReference type="SUPFAM" id="SSF50199">
    <property type="entry name" value="Staphylococcal nuclease"/>
    <property type="match status" value="5"/>
</dbReference>